<feature type="domain" description="Cadherin" evidence="15">
    <location>
        <begin position="601"/>
        <end position="700"/>
    </location>
</feature>
<dbReference type="GO" id="GO:0005886">
    <property type="term" value="C:plasma membrane"/>
    <property type="evidence" value="ECO:0007669"/>
    <property type="project" value="UniProtKB-SubCell"/>
</dbReference>
<evidence type="ECO:0000256" key="3">
    <source>
        <dbReference type="ARBA" id="ARBA00022692"/>
    </source>
</evidence>
<gene>
    <name evidence="16" type="ORF">LARSCL_LOCUS18212</name>
</gene>
<dbReference type="GO" id="GO:0007156">
    <property type="term" value="P:homophilic cell adhesion via plasma membrane adhesion molecules"/>
    <property type="evidence" value="ECO:0007669"/>
    <property type="project" value="InterPro"/>
</dbReference>
<feature type="region of interest" description="Disordered" evidence="12">
    <location>
        <begin position="1499"/>
        <end position="1583"/>
    </location>
</feature>
<dbReference type="GO" id="GO:0007163">
    <property type="term" value="P:establishment or maintenance of cell polarity"/>
    <property type="evidence" value="ECO:0007669"/>
    <property type="project" value="UniProtKB-ARBA"/>
</dbReference>
<feature type="domain" description="Cadherin" evidence="15">
    <location>
        <begin position="701"/>
        <end position="801"/>
    </location>
</feature>
<dbReference type="SMART" id="SM00112">
    <property type="entry name" value="CA"/>
    <property type="match status" value="11"/>
</dbReference>
<name>A0AAV2BB76_9ARAC</name>
<keyword evidence="5" id="KW-0677">Repeat</keyword>
<keyword evidence="4 14" id="KW-0732">Signal</keyword>
<evidence type="ECO:0000256" key="12">
    <source>
        <dbReference type="SAM" id="MobiDB-lite"/>
    </source>
</evidence>
<evidence type="ECO:0000256" key="7">
    <source>
        <dbReference type="ARBA" id="ARBA00022889"/>
    </source>
</evidence>
<evidence type="ECO:0000256" key="13">
    <source>
        <dbReference type="SAM" id="Phobius"/>
    </source>
</evidence>
<dbReference type="GO" id="GO:0005509">
    <property type="term" value="F:calcium ion binding"/>
    <property type="evidence" value="ECO:0007669"/>
    <property type="project" value="UniProtKB-UniRule"/>
</dbReference>
<dbReference type="Proteomes" id="UP001497382">
    <property type="component" value="Unassembled WGS sequence"/>
</dbReference>
<evidence type="ECO:0000259" key="15">
    <source>
        <dbReference type="PROSITE" id="PS50268"/>
    </source>
</evidence>
<evidence type="ECO:0000313" key="16">
    <source>
        <dbReference type="EMBL" id="CAL1293467.1"/>
    </source>
</evidence>
<dbReference type="EMBL" id="CAXIEN010000327">
    <property type="protein sequence ID" value="CAL1293467.1"/>
    <property type="molecule type" value="Genomic_DNA"/>
</dbReference>
<dbReference type="GO" id="GO:0009653">
    <property type="term" value="P:anatomical structure morphogenesis"/>
    <property type="evidence" value="ECO:0007669"/>
    <property type="project" value="UniProtKB-ARBA"/>
</dbReference>
<evidence type="ECO:0000256" key="8">
    <source>
        <dbReference type="ARBA" id="ARBA00022989"/>
    </source>
</evidence>
<dbReference type="FunFam" id="2.60.40.60:FF:000116">
    <property type="entry name" value="Dachsous cadherin-related 2"/>
    <property type="match status" value="1"/>
</dbReference>
<keyword evidence="8 13" id="KW-1133">Transmembrane helix</keyword>
<dbReference type="PROSITE" id="PS50268">
    <property type="entry name" value="CADHERIN_2"/>
    <property type="match status" value="11"/>
</dbReference>
<keyword evidence="9 13" id="KW-0472">Membrane</keyword>
<organism evidence="16 17">
    <name type="scientific">Larinioides sclopetarius</name>
    <dbReference type="NCBI Taxonomy" id="280406"/>
    <lineage>
        <taxon>Eukaryota</taxon>
        <taxon>Metazoa</taxon>
        <taxon>Ecdysozoa</taxon>
        <taxon>Arthropoda</taxon>
        <taxon>Chelicerata</taxon>
        <taxon>Arachnida</taxon>
        <taxon>Araneae</taxon>
        <taxon>Araneomorphae</taxon>
        <taxon>Entelegynae</taxon>
        <taxon>Araneoidea</taxon>
        <taxon>Araneidae</taxon>
        <taxon>Larinioides</taxon>
    </lineage>
</organism>
<reference evidence="16 17" key="1">
    <citation type="submission" date="2024-04" db="EMBL/GenBank/DDBJ databases">
        <authorList>
            <person name="Rising A."/>
            <person name="Reimegard J."/>
            <person name="Sonavane S."/>
            <person name="Akerstrom W."/>
            <person name="Nylinder S."/>
            <person name="Hedman E."/>
            <person name="Kallberg Y."/>
        </authorList>
    </citation>
    <scope>NUCLEOTIDE SEQUENCE [LARGE SCALE GENOMIC DNA]</scope>
</reference>
<keyword evidence="6 11" id="KW-0106">Calcium</keyword>
<dbReference type="FunFam" id="2.60.40.60:FF:000020">
    <property type="entry name" value="Dachsous cadherin-related 1b"/>
    <property type="match status" value="3"/>
</dbReference>
<feature type="chain" id="PRO_5043965480" description="Cadherin domain-containing protein" evidence="14">
    <location>
        <begin position="34"/>
        <end position="1583"/>
    </location>
</feature>
<sequence>MLLNKEKPRTMAAPERFLLLFAVFCLLLCFCRSQCDIESGESVVIMDILESRGNQINQSTVPTELPIRGLSHQIELGIQTATADYFAIDGKSLRLKRPIDRDDGKLTMIRLQIACREVTSGVQRNIPVVIRIGDINDNPPLFKARTYETTVSELTPIGTTVYRDLSATDADSDSNGLVEYSTSPGDSTEKDGYPFFSINLPHQGLVTVQRTLDYERSDVYYLTILATDKASDPAQRLTSTTTLTIHVADGDDQDPAFVYDACTLVNGACVNPEYHAHVTSGIMSGLLKVLPEPISAKDRDSLNSAIRYSFVNGTPPLYSEYFEIDPNSGRVRQLKALDRKMAKTLEIIIKAEEVTDSRRFSTAKLQIDVEAVDNYPPVLIPSAMEGYVNENSPIGTTVTIDREGKLPLALKVTDADLSGEEGQISYNFEVTTNSFRVNSDGYLVVNEANLDRDPPNPSKYTFQVIARQVGSLPGKGASAPVALSVHLNNVNDNSPVVKSLSTVRLPAGEGLRTVARVEASDADDVDGSEGIVFSIYHVSNEGLSKFRIDRDSGLVQVVDRVSAGQQYSITVQATDPGGRFSQTILDVVVVAGPNAGGPVFSRDRYDAQVSEGAAVGSTVITLTAEDPEKDEVTYSLIEGNVNGDFAMDPKSGTLSVARRLDREEVSAYTLVLKASDTSNLFSTTTVDIRVTDINDQNPVFLQTEYIFRVDEGQADAYVGTVQAKDDDVSINGQIRYSISQSNDFQIDPETGEIRTLRVLDFESQPSHRLTVMARDSAPDSRFGTAAVTVLVTDVQDEKPLFEKSLYEVSVPENKANHEVIQVKARDPDSVSSVTYVIKEGAEGVFEMDAVTGVIRTLKPLDYEKRATYNLLIGTLENDGPDPRATATVAISVMDANDVSPVFTSVPLPIRLQDTVPLGTVVTTVVASDADGTAPGSEVRYEVTGKEKAPTYFLVDPVSGLISVKDDLRKEPDSEYRIEVTARDLGVPSLSATATLTVYVEHIATPAPDSGLGFADSVYNVEVPENSLANTLIKNLPVINKPRGNFPIGCRIDRGNDEGLFYVLETNQRDCELRLQTGNLDYERQNRYVVSVRLVTVGGLFGDARLRTDVSVQVVDVNDNQPEFLLPSRYSRVFLDRYIAALAYDAPLETAFLQVQAFDADSGANGFVTYEISQESDPFHRFRIEPQSGFISNVKPLEDVRTEELPIRLKVVARDNPELRSAVMTRTAQVLVNVIRDENRMVLVLKNALPDRVLGMKENILRLIHERTNVIADVEKVVSLKVIKNNSIETDTSGSDLWFYAIDPATMKILRADDPKLKMSLLEQGRTDSLLAELSRTLGVHAVQIRPPKLTPLPAAPTEMSPPAVVVRTATGGGIPRLPSAGGDVSDLGAALIALACIIVVLGFVGIVYHCCMWSRYVAYRERVKRLYVAPRYEPVFVEPSLKEYETQVLQMSIPLDDDGGGSLEDPHLSLTLRGMEGISYIGGHTVSAFGGHHTDNSFSTGGSSLDESRSSLGHSSTARATSSGGPSALEGDLMVPATNPLFQDPEQEELYSKDDSSEGEVALVETHEPPHRSKYTAENTTEL</sequence>
<protein>
    <recommendedName>
        <fullName evidence="15">Cadherin domain-containing protein</fullName>
    </recommendedName>
</protein>
<dbReference type="GO" id="GO:0060429">
    <property type="term" value="P:epithelium development"/>
    <property type="evidence" value="ECO:0007669"/>
    <property type="project" value="UniProtKB-ARBA"/>
</dbReference>
<dbReference type="InterPro" id="IPR002126">
    <property type="entry name" value="Cadherin-like_dom"/>
</dbReference>
<dbReference type="InterPro" id="IPR015919">
    <property type="entry name" value="Cadherin-like_sf"/>
</dbReference>
<accession>A0AAV2BB76</accession>
<keyword evidence="7" id="KW-0130">Cell adhesion</keyword>
<evidence type="ECO:0000256" key="6">
    <source>
        <dbReference type="ARBA" id="ARBA00022837"/>
    </source>
</evidence>
<dbReference type="PANTHER" id="PTHR24026">
    <property type="entry name" value="FAT ATYPICAL CADHERIN-RELATED"/>
    <property type="match status" value="1"/>
</dbReference>
<dbReference type="SUPFAM" id="SSF49313">
    <property type="entry name" value="Cadherin-like"/>
    <property type="match status" value="10"/>
</dbReference>
<evidence type="ECO:0000256" key="4">
    <source>
        <dbReference type="ARBA" id="ARBA00022729"/>
    </source>
</evidence>
<evidence type="ECO:0000256" key="14">
    <source>
        <dbReference type="SAM" id="SignalP"/>
    </source>
</evidence>
<keyword evidence="17" id="KW-1185">Reference proteome</keyword>
<comment type="subcellular location">
    <subcellularLocation>
        <location evidence="1">Cell membrane</location>
        <topology evidence="1">Single-pass membrane protein</topology>
    </subcellularLocation>
</comment>
<dbReference type="Gene3D" id="2.60.40.60">
    <property type="entry name" value="Cadherins"/>
    <property type="match status" value="11"/>
</dbReference>
<dbReference type="PANTHER" id="PTHR24026:SF126">
    <property type="entry name" value="PROTOCADHERIN FAT 4"/>
    <property type="match status" value="1"/>
</dbReference>
<feature type="compositionally biased region" description="Polar residues" evidence="12">
    <location>
        <begin position="1499"/>
        <end position="1525"/>
    </location>
</feature>
<dbReference type="GO" id="GO:0008104">
    <property type="term" value="P:intracellular protein localization"/>
    <property type="evidence" value="ECO:0007669"/>
    <property type="project" value="UniProtKB-ARBA"/>
</dbReference>
<evidence type="ECO:0000256" key="1">
    <source>
        <dbReference type="ARBA" id="ARBA00004162"/>
    </source>
</evidence>
<evidence type="ECO:0000256" key="5">
    <source>
        <dbReference type="ARBA" id="ARBA00022737"/>
    </source>
</evidence>
<feature type="domain" description="Cadherin" evidence="15">
    <location>
        <begin position="802"/>
        <end position="902"/>
    </location>
</feature>
<feature type="domain" description="Cadherin" evidence="15">
    <location>
        <begin position="1014"/>
        <end position="1123"/>
    </location>
</feature>
<evidence type="ECO:0000256" key="10">
    <source>
        <dbReference type="ARBA" id="ARBA00023180"/>
    </source>
</evidence>
<dbReference type="InterPro" id="IPR020894">
    <property type="entry name" value="Cadherin_CS"/>
</dbReference>
<dbReference type="Pfam" id="PF00028">
    <property type="entry name" value="Cadherin"/>
    <property type="match status" value="7"/>
</dbReference>
<comment type="caution">
    <text evidence="16">The sequence shown here is derived from an EMBL/GenBank/DDBJ whole genome shotgun (WGS) entry which is preliminary data.</text>
</comment>
<feature type="domain" description="Cadherin" evidence="15">
    <location>
        <begin position="903"/>
        <end position="1009"/>
    </location>
</feature>
<feature type="domain" description="Cadherin" evidence="15">
    <location>
        <begin position="143"/>
        <end position="257"/>
    </location>
</feature>
<feature type="domain" description="Cadherin" evidence="15">
    <location>
        <begin position="270"/>
        <end position="379"/>
    </location>
</feature>
<evidence type="ECO:0000313" key="17">
    <source>
        <dbReference type="Proteomes" id="UP001497382"/>
    </source>
</evidence>
<feature type="transmembrane region" description="Helical" evidence="13">
    <location>
        <begin position="1387"/>
        <end position="1411"/>
    </location>
</feature>
<evidence type="ECO:0000256" key="11">
    <source>
        <dbReference type="PROSITE-ProRule" id="PRU00043"/>
    </source>
</evidence>
<dbReference type="CDD" id="cd11304">
    <property type="entry name" value="Cadherin_repeat"/>
    <property type="match status" value="10"/>
</dbReference>
<keyword evidence="10" id="KW-0325">Glycoprotein</keyword>
<dbReference type="PRINTS" id="PR00205">
    <property type="entry name" value="CADHERIN"/>
</dbReference>
<evidence type="ECO:0000256" key="2">
    <source>
        <dbReference type="ARBA" id="ARBA00022475"/>
    </source>
</evidence>
<feature type="domain" description="Cadherin" evidence="15">
    <location>
        <begin position="85"/>
        <end position="142"/>
    </location>
</feature>
<feature type="domain" description="Cadherin" evidence="15">
    <location>
        <begin position="1133"/>
        <end position="1251"/>
    </location>
</feature>
<proteinExistence type="predicted"/>
<keyword evidence="2" id="KW-1003">Cell membrane</keyword>
<keyword evidence="3 13" id="KW-0812">Transmembrane</keyword>
<dbReference type="FunFam" id="2.60.40.60:FF:000033">
    <property type="entry name" value="FAT atypical cadherin 1"/>
    <property type="match status" value="1"/>
</dbReference>
<dbReference type="PROSITE" id="PS00232">
    <property type="entry name" value="CADHERIN_1"/>
    <property type="match status" value="2"/>
</dbReference>
<feature type="domain" description="Cadherin" evidence="15">
    <location>
        <begin position="514"/>
        <end position="600"/>
    </location>
</feature>
<feature type="domain" description="Cadherin" evidence="15">
    <location>
        <begin position="380"/>
        <end position="497"/>
    </location>
</feature>
<feature type="signal peptide" evidence="14">
    <location>
        <begin position="1"/>
        <end position="33"/>
    </location>
</feature>
<evidence type="ECO:0000256" key="9">
    <source>
        <dbReference type="ARBA" id="ARBA00023136"/>
    </source>
</evidence>